<dbReference type="EMBL" id="FXAN01000057">
    <property type="protein sequence ID" value="SMG00542.1"/>
    <property type="molecule type" value="Genomic_DNA"/>
</dbReference>
<gene>
    <name evidence="7" type="ORF">BSIN_3673</name>
    <name evidence="6" type="ORF">WS67_13690</name>
</gene>
<evidence type="ECO:0000256" key="4">
    <source>
        <dbReference type="SAM" id="MobiDB-lite"/>
    </source>
</evidence>
<dbReference type="SUPFAM" id="SSF46894">
    <property type="entry name" value="C-terminal effector domain of the bipartite response regulators"/>
    <property type="match status" value="1"/>
</dbReference>
<dbReference type="InterPro" id="IPR000792">
    <property type="entry name" value="Tscrpt_reg_LuxR_C"/>
</dbReference>
<evidence type="ECO:0000256" key="2">
    <source>
        <dbReference type="ARBA" id="ARBA00023125"/>
    </source>
</evidence>
<dbReference type="Proteomes" id="UP000198460">
    <property type="component" value="Unassembled WGS sequence"/>
</dbReference>
<keyword evidence="8" id="KW-1185">Reference proteome</keyword>
<feature type="domain" description="HTH luxR-type" evidence="5">
    <location>
        <begin position="53"/>
        <end position="118"/>
    </location>
</feature>
<evidence type="ECO:0000313" key="9">
    <source>
        <dbReference type="Proteomes" id="UP000198460"/>
    </source>
</evidence>
<dbReference type="Gene3D" id="1.10.10.10">
    <property type="entry name" value="Winged helix-like DNA-binding domain superfamily/Winged helix DNA-binding domain"/>
    <property type="match status" value="1"/>
</dbReference>
<dbReference type="OrthoDB" id="3374006at2"/>
<feature type="compositionally biased region" description="Polar residues" evidence="4">
    <location>
        <begin position="9"/>
        <end position="31"/>
    </location>
</feature>
<evidence type="ECO:0000313" key="6">
    <source>
        <dbReference type="EMBL" id="KVE26661.1"/>
    </source>
</evidence>
<reference evidence="6 8" key="1">
    <citation type="submission" date="2015-11" db="EMBL/GenBank/DDBJ databases">
        <title>Expanding the genomic diversity of Burkholderia species for the development of highly accurate diagnostics.</title>
        <authorList>
            <person name="Sahl J."/>
            <person name="Keim P."/>
            <person name="Wagner D."/>
        </authorList>
    </citation>
    <scope>NUCLEOTIDE SEQUENCE [LARGE SCALE GENOMIC DNA]</scope>
    <source>
        <strain evidence="6 8">TSV85</strain>
    </source>
</reference>
<proteinExistence type="predicted"/>
<organism evidence="6 8">
    <name type="scientific">Burkholderia singularis</name>
    <dbReference type="NCBI Taxonomy" id="1503053"/>
    <lineage>
        <taxon>Bacteria</taxon>
        <taxon>Pseudomonadati</taxon>
        <taxon>Pseudomonadota</taxon>
        <taxon>Betaproteobacteria</taxon>
        <taxon>Burkholderiales</taxon>
        <taxon>Burkholderiaceae</taxon>
        <taxon>Burkholderia</taxon>
        <taxon>pseudomallei group</taxon>
    </lineage>
</organism>
<evidence type="ECO:0000313" key="8">
    <source>
        <dbReference type="Proteomes" id="UP000062788"/>
    </source>
</evidence>
<dbReference type="Proteomes" id="UP000062788">
    <property type="component" value="Unassembled WGS sequence"/>
</dbReference>
<evidence type="ECO:0000259" key="5">
    <source>
        <dbReference type="PROSITE" id="PS50043"/>
    </source>
</evidence>
<protein>
    <submittedName>
        <fullName evidence="6">Helix-turn-helix transcriptional regulator</fullName>
    </submittedName>
</protein>
<dbReference type="InterPro" id="IPR036388">
    <property type="entry name" value="WH-like_DNA-bd_sf"/>
</dbReference>
<dbReference type="SMART" id="SM00421">
    <property type="entry name" value="HTH_LUXR"/>
    <property type="match status" value="1"/>
</dbReference>
<keyword evidence="2" id="KW-0238">DNA-binding</keyword>
<sequence length="130" mass="14391">MDKRFKLESSATQASQAGNRARSQSCTMPLESSCTPAKPIWQSALQPMLDNESGHAPPKLSSRQQQILIYIIRGYQNKAIAHLLGIEIVTVKMHIGVLFKKLGVRNRTTAAVRGIDLIRERADKASTNAY</sequence>
<dbReference type="PROSITE" id="PS50043">
    <property type="entry name" value="HTH_LUXR_2"/>
    <property type="match status" value="1"/>
</dbReference>
<feature type="region of interest" description="Disordered" evidence="4">
    <location>
        <begin position="1"/>
        <end position="31"/>
    </location>
</feature>
<dbReference type="PRINTS" id="PR00038">
    <property type="entry name" value="HTHLUXR"/>
</dbReference>
<dbReference type="GO" id="GO:0006355">
    <property type="term" value="P:regulation of DNA-templated transcription"/>
    <property type="evidence" value="ECO:0007669"/>
    <property type="project" value="InterPro"/>
</dbReference>
<dbReference type="RefSeq" id="WP_059517157.1">
    <property type="nucleotide sequence ID" value="NZ_CP013448.1"/>
</dbReference>
<name>A0A118DNK9_9BURK</name>
<evidence type="ECO:0000256" key="1">
    <source>
        <dbReference type="ARBA" id="ARBA00023015"/>
    </source>
</evidence>
<keyword evidence="3" id="KW-0804">Transcription</keyword>
<evidence type="ECO:0000256" key="3">
    <source>
        <dbReference type="ARBA" id="ARBA00023163"/>
    </source>
</evidence>
<dbReference type="CDD" id="cd06170">
    <property type="entry name" value="LuxR_C_like"/>
    <property type="match status" value="1"/>
</dbReference>
<dbReference type="GO" id="GO:0003677">
    <property type="term" value="F:DNA binding"/>
    <property type="evidence" value="ECO:0007669"/>
    <property type="project" value="UniProtKB-KW"/>
</dbReference>
<accession>A0A118DNK9</accession>
<dbReference type="Pfam" id="PF00196">
    <property type="entry name" value="GerE"/>
    <property type="match status" value="1"/>
</dbReference>
<dbReference type="InterPro" id="IPR016032">
    <property type="entry name" value="Sig_transdc_resp-reg_C-effctor"/>
</dbReference>
<evidence type="ECO:0000313" key="7">
    <source>
        <dbReference type="EMBL" id="SMG00542.1"/>
    </source>
</evidence>
<dbReference type="EMBL" id="LOWA01000032">
    <property type="protein sequence ID" value="KVE26661.1"/>
    <property type="molecule type" value="Genomic_DNA"/>
</dbReference>
<reference evidence="7 9" key="2">
    <citation type="submission" date="2017-04" db="EMBL/GenBank/DDBJ databases">
        <authorList>
            <person name="Afonso C.L."/>
            <person name="Miller P.J."/>
            <person name="Scott M.A."/>
            <person name="Spackman E."/>
            <person name="Goraichik I."/>
            <person name="Dimitrov K.M."/>
            <person name="Suarez D.L."/>
            <person name="Swayne D.E."/>
        </authorList>
    </citation>
    <scope>NUCLEOTIDE SEQUENCE [LARGE SCALE GENOMIC DNA]</scope>
    <source>
        <strain evidence="7">LMG 28154</strain>
    </source>
</reference>
<dbReference type="AlphaFoldDB" id="A0A118DNK9"/>
<dbReference type="PANTHER" id="PTHR44688">
    <property type="entry name" value="DNA-BINDING TRANSCRIPTIONAL ACTIVATOR DEVR_DOSR"/>
    <property type="match status" value="1"/>
</dbReference>
<dbReference type="PANTHER" id="PTHR44688:SF16">
    <property type="entry name" value="DNA-BINDING TRANSCRIPTIONAL ACTIVATOR DEVR_DOSR"/>
    <property type="match status" value="1"/>
</dbReference>
<keyword evidence="1" id="KW-0805">Transcription regulation</keyword>